<dbReference type="OrthoDB" id="9800416at2"/>
<dbReference type="Pfam" id="PF07690">
    <property type="entry name" value="MFS_1"/>
    <property type="match status" value="1"/>
</dbReference>
<dbReference type="InterPro" id="IPR004812">
    <property type="entry name" value="Efflux_drug-R_Bcr/CmlA"/>
</dbReference>
<sequence>MSRAYLNRRTAPHVTTLVVATSAGALALNVFLPSLPAMARYFEADYGLVQLTVSLHLASTAVLQLLVGPASDRFGRRPVMLASFAIFIVATLAAIFAPTIEFLLACRVFQAFAAAGMVLSRAIVRDTVSANLAASRIGYITMGMTLVPMIGPAIGGVLDELYGWQATFGLTLAFGILSFAIIFFDLGETNRNPSASLGAQFRAYPELLRSRLFWGYALTAAFTSGSFFTFLGGAPYVSSVLFGMSPSTYGFYFACLGLGYMVGNFIAGRYTARVGINRMMLAGNIISGVAVLIAIALFTSGVADPLALFVPAAIATAGNGFTLPSANSGVVSVKPSLAGSASGLGGAMQIGGGAALSALPGLFLSPETGVYPLLAIMLFSAIAAIAASSFIMVVSRAGGASRP</sequence>
<dbReference type="EMBL" id="FXBL01000004">
    <property type="protein sequence ID" value="SMH47324.1"/>
    <property type="molecule type" value="Genomic_DNA"/>
</dbReference>
<dbReference type="NCBIfam" id="TIGR00710">
    <property type="entry name" value="efflux_Bcr_CflA"/>
    <property type="match status" value="1"/>
</dbReference>
<evidence type="ECO:0000256" key="6">
    <source>
        <dbReference type="ARBA" id="ARBA00022475"/>
    </source>
</evidence>
<feature type="transmembrane region" description="Helical" evidence="10">
    <location>
        <begin position="102"/>
        <end position="124"/>
    </location>
</feature>
<dbReference type="RefSeq" id="WP_085465324.1">
    <property type="nucleotide sequence ID" value="NZ_FXBL01000004.1"/>
</dbReference>
<evidence type="ECO:0000256" key="7">
    <source>
        <dbReference type="ARBA" id="ARBA00022692"/>
    </source>
</evidence>
<gene>
    <name evidence="12" type="ORF">SAMN02982922_3509</name>
</gene>
<evidence type="ECO:0000256" key="1">
    <source>
        <dbReference type="ARBA" id="ARBA00003279"/>
    </source>
</evidence>
<protein>
    <recommendedName>
        <fullName evidence="10">Bcr/CflA family efflux transporter</fullName>
    </recommendedName>
</protein>
<evidence type="ECO:0000256" key="2">
    <source>
        <dbReference type="ARBA" id="ARBA00004651"/>
    </source>
</evidence>
<feature type="transmembrane region" description="Helical" evidence="10">
    <location>
        <begin position="279"/>
        <end position="299"/>
    </location>
</feature>
<feature type="transmembrane region" description="Helical" evidence="10">
    <location>
        <begin position="249"/>
        <end position="267"/>
    </location>
</feature>
<accession>A0A1X7P8J9</accession>
<dbReference type="InterPro" id="IPR001958">
    <property type="entry name" value="Tet-R_TetA/multi-R_MdtG-like"/>
</dbReference>
<dbReference type="PANTHER" id="PTHR43124:SF3">
    <property type="entry name" value="CHLORAMPHENICOL EFFLUX PUMP RV0191"/>
    <property type="match status" value="1"/>
</dbReference>
<feature type="transmembrane region" description="Helical" evidence="10">
    <location>
        <begin position="212"/>
        <end position="237"/>
    </location>
</feature>
<feature type="domain" description="Major facilitator superfamily (MFS) profile" evidence="11">
    <location>
        <begin position="13"/>
        <end position="398"/>
    </location>
</feature>
<keyword evidence="7 10" id="KW-0812">Transmembrane</keyword>
<evidence type="ECO:0000256" key="10">
    <source>
        <dbReference type="RuleBase" id="RU365088"/>
    </source>
</evidence>
<feature type="transmembrane region" description="Helical" evidence="10">
    <location>
        <begin position="164"/>
        <end position="184"/>
    </location>
</feature>
<proteinExistence type="inferred from homology"/>
<dbReference type="SUPFAM" id="SSF103473">
    <property type="entry name" value="MFS general substrate transporter"/>
    <property type="match status" value="1"/>
</dbReference>
<dbReference type="InterPro" id="IPR005829">
    <property type="entry name" value="Sugar_transporter_CS"/>
</dbReference>
<keyword evidence="5 10" id="KW-0813">Transport</keyword>
<dbReference type="Proteomes" id="UP000193083">
    <property type="component" value="Unassembled WGS sequence"/>
</dbReference>
<comment type="similarity">
    <text evidence="4">Belongs to the major facilitator superfamily. TCR/Tet family.</text>
</comment>
<reference evidence="12 13" key="1">
    <citation type="submission" date="2017-04" db="EMBL/GenBank/DDBJ databases">
        <authorList>
            <person name="Afonso C.L."/>
            <person name="Miller P.J."/>
            <person name="Scott M.A."/>
            <person name="Spackman E."/>
            <person name="Goraichik I."/>
            <person name="Dimitrov K.M."/>
            <person name="Suarez D.L."/>
            <person name="Swayne D.E."/>
        </authorList>
    </citation>
    <scope>NUCLEOTIDE SEQUENCE [LARGE SCALE GENOMIC DNA]</scope>
    <source>
        <strain evidence="12 13">B5P</strain>
    </source>
</reference>
<keyword evidence="8 10" id="KW-1133">Transmembrane helix</keyword>
<keyword evidence="13" id="KW-1185">Reference proteome</keyword>
<dbReference type="InterPro" id="IPR020846">
    <property type="entry name" value="MFS_dom"/>
</dbReference>
<dbReference type="PRINTS" id="PR01035">
    <property type="entry name" value="TCRTETA"/>
</dbReference>
<dbReference type="CDD" id="cd17320">
    <property type="entry name" value="MFS_MdfA_MDR_like"/>
    <property type="match status" value="1"/>
</dbReference>
<name>A0A1X7P8J9_9HYPH</name>
<feature type="transmembrane region" description="Helical" evidence="10">
    <location>
        <begin position="47"/>
        <end position="67"/>
    </location>
</feature>
<keyword evidence="10" id="KW-0997">Cell inner membrane</keyword>
<dbReference type="GO" id="GO:0042910">
    <property type="term" value="F:xenobiotic transmembrane transporter activity"/>
    <property type="evidence" value="ECO:0007669"/>
    <property type="project" value="InterPro"/>
</dbReference>
<organism evidence="12 13">
    <name type="scientific">Mesorhizobium australicum</name>
    <dbReference type="NCBI Taxonomy" id="536018"/>
    <lineage>
        <taxon>Bacteria</taxon>
        <taxon>Pseudomonadati</taxon>
        <taxon>Pseudomonadota</taxon>
        <taxon>Alphaproteobacteria</taxon>
        <taxon>Hyphomicrobiales</taxon>
        <taxon>Phyllobacteriaceae</taxon>
        <taxon>Mesorhizobium</taxon>
    </lineage>
</organism>
<dbReference type="PROSITE" id="PS00216">
    <property type="entry name" value="SUGAR_TRANSPORT_1"/>
    <property type="match status" value="1"/>
</dbReference>
<feature type="transmembrane region" description="Helical" evidence="10">
    <location>
        <begin position="305"/>
        <end position="323"/>
    </location>
</feature>
<dbReference type="InterPro" id="IPR011701">
    <property type="entry name" value="MFS"/>
</dbReference>
<evidence type="ECO:0000313" key="13">
    <source>
        <dbReference type="Proteomes" id="UP000193083"/>
    </source>
</evidence>
<evidence type="ECO:0000256" key="9">
    <source>
        <dbReference type="ARBA" id="ARBA00023136"/>
    </source>
</evidence>
<evidence type="ECO:0000256" key="8">
    <source>
        <dbReference type="ARBA" id="ARBA00022989"/>
    </source>
</evidence>
<evidence type="ECO:0000256" key="4">
    <source>
        <dbReference type="ARBA" id="ARBA00007520"/>
    </source>
</evidence>
<evidence type="ECO:0000256" key="3">
    <source>
        <dbReference type="ARBA" id="ARBA00006236"/>
    </source>
</evidence>
<feature type="transmembrane region" description="Helical" evidence="10">
    <location>
        <begin position="344"/>
        <end position="364"/>
    </location>
</feature>
<evidence type="ECO:0000256" key="5">
    <source>
        <dbReference type="ARBA" id="ARBA00022448"/>
    </source>
</evidence>
<comment type="subcellular location">
    <subcellularLocation>
        <location evidence="10">Cell inner membrane</location>
        <topology evidence="10">Multi-pass membrane protein</topology>
    </subcellularLocation>
    <subcellularLocation>
        <location evidence="2">Cell membrane</location>
        <topology evidence="2">Multi-pass membrane protein</topology>
    </subcellularLocation>
</comment>
<dbReference type="PANTHER" id="PTHR43124">
    <property type="entry name" value="PURINE EFFLUX PUMP PBUE"/>
    <property type="match status" value="1"/>
</dbReference>
<dbReference type="InterPro" id="IPR050189">
    <property type="entry name" value="MFS_Efflux_Transporters"/>
</dbReference>
<dbReference type="GO" id="GO:0005886">
    <property type="term" value="C:plasma membrane"/>
    <property type="evidence" value="ECO:0007669"/>
    <property type="project" value="UniProtKB-SubCell"/>
</dbReference>
<feature type="transmembrane region" description="Helical" evidence="10">
    <location>
        <begin position="12"/>
        <end position="35"/>
    </location>
</feature>
<feature type="transmembrane region" description="Helical" evidence="10">
    <location>
        <begin position="370"/>
        <end position="394"/>
    </location>
</feature>
<feature type="transmembrane region" description="Helical" evidence="10">
    <location>
        <begin position="79"/>
        <end position="96"/>
    </location>
</feature>
<keyword evidence="9 10" id="KW-0472">Membrane</keyword>
<comment type="similarity">
    <text evidence="3 10">Belongs to the major facilitator superfamily. Bcr/CmlA family.</text>
</comment>
<feature type="transmembrane region" description="Helical" evidence="10">
    <location>
        <begin position="136"/>
        <end position="158"/>
    </location>
</feature>
<dbReference type="Gene3D" id="1.20.1720.10">
    <property type="entry name" value="Multidrug resistance protein D"/>
    <property type="match status" value="1"/>
</dbReference>
<comment type="function">
    <text evidence="1">Resistance to tetracycline by an active tetracycline efflux. This is an energy-dependent process that decreases the accumulation of the antibiotic in whole cells. This protein functions as a metal-tetracycline/H(+) antiporter.</text>
</comment>
<dbReference type="AlphaFoldDB" id="A0A1X7P8J9"/>
<evidence type="ECO:0000313" key="12">
    <source>
        <dbReference type="EMBL" id="SMH47324.1"/>
    </source>
</evidence>
<evidence type="ECO:0000259" key="11">
    <source>
        <dbReference type="PROSITE" id="PS50850"/>
    </source>
</evidence>
<keyword evidence="6" id="KW-1003">Cell membrane</keyword>
<dbReference type="GO" id="GO:1990961">
    <property type="term" value="P:xenobiotic detoxification by transmembrane export across the plasma membrane"/>
    <property type="evidence" value="ECO:0007669"/>
    <property type="project" value="InterPro"/>
</dbReference>
<dbReference type="PROSITE" id="PS50850">
    <property type="entry name" value="MFS"/>
    <property type="match status" value="1"/>
</dbReference>
<dbReference type="InterPro" id="IPR036259">
    <property type="entry name" value="MFS_trans_sf"/>
</dbReference>